<dbReference type="InterPro" id="IPR001030">
    <property type="entry name" value="Acoase/IPM_deHydtase_lsu_aba"/>
</dbReference>
<dbReference type="Pfam" id="PF00330">
    <property type="entry name" value="Aconitase"/>
    <property type="match status" value="1"/>
</dbReference>
<keyword evidence="10" id="KW-1185">Reference proteome</keyword>
<keyword evidence="5" id="KW-0411">Iron-sulfur</keyword>
<name>A0ABU4VKP9_9ACTN</name>
<dbReference type="Gene3D" id="3.30.499.10">
    <property type="entry name" value="Aconitase, domain 3"/>
    <property type="match status" value="2"/>
</dbReference>
<dbReference type="InterPro" id="IPR015931">
    <property type="entry name" value="Acnase/IPM_dHydase_lsu_aba_1/3"/>
</dbReference>
<evidence type="ECO:0000256" key="4">
    <source>
        <dbReference type="ARBA" id="ARBA00023004"/>
    </source>
</evidence>
<dbReference type="InterPro" id="IPR015928">
    <property type="entry name" value="Aconitase/3IPM_dehydase_swvl"/>
</dbReference>
<evidence type="ECO:0000256" key="6">
    <source>
        <dbReference type="SAM" id="MobiDB-lite"/>
    </source>
</evidence>
<protein>
    <submittedName>
        <fullName evidence="9">Aconitate hydratase</fullName>
        <ecNumber evidence="9">4.2.1.3</ecNumber>
    </submittedName>
</protein>
<dbReference type="PRINTS" id="PR00415">
    <property type="entry name" value="ACONITASE"/>
</dbReference>
<dbReference type="Gene3D" id="6.10.190.10">
    <property type="match status" value="1"/>
</dbReference>
<dbReference type="InterPro" id="IPR044137">
    <property type="entry name" value="AcnA_IRP_Swivel"/>
</dbReference>
<dbReference type="NCBIfam" id="NF009520">
    <property type="entry name" value="PRK12881.1"/>
    <property type="match status" value="1"/>
</dbReference>
<evidence type="ECO:0000313" key="9">
    <source>
        <dbReference type="EMBL" id="MDX8151922.1"/>
    </source>
</evidence>
<dbReference type="RefSeq" id="WP_319954077.1">
    <property type="nucleotide sequence ID" value="NZ_JAXAVX010000004.1"/>
</dbReference>
<dbReference type="PANTHER" id="PTHR11670">
    <property type="entry name" value="ACONITASE/IRON-RESPONSIVE ELEMENT FAMILY MEMBER"/>
    <property type="match status" value="1"/>
</dbReference>
<dbReference type="GO" id="GO:0003994">
    <property type="term" value="F:aconitate hydratase activity"/>
    <property type="evidence" value="ECO:0007669"/>
    <property type="project" value="UniProtKB-EC"/>
</dbReference>
<dbReference type="InterPro" id="IPR018136">
    <property type="entry name" value="Aconitase_4Fe-4S_BS"/>
</dbReference>
<accession>A0ABU4VKP9</accession>
<dbReference type="NCBIfam" id="NF006757">
    <property type="entry name" value="PRK09277.1"/>
    <property type="match status" value="1"/>
</dbReference>
<proteinExistence type="inferred from homology"/>
<keyword evidence="3" id="KW-0479">Metal-binding</keyword>
<comment type="similarity">
    <text evidence="2">Belongs to the aconitase/IPM isomerase family.</text>
</comment>
<dbReference type="Proteomes" id="UP001277761">
    <property type="component" value="Unassembled WGS sequence"/>
</dbReference>
<dbReference type="EMBL" id="JAXAVX010000004">
    <property type="protein sequence ID" value="MDX8151922.1"/>
    <property type="molecule type" value="Genomic_DNA"/>
</dbReference>
<dbReference type="CDD" id="cd01580">
    <property type="entry name" value="AcnA_IRP_Swivel"/>
    <property type="match status" value="1"/>
</dbReference>
<feature type="domain" description="Aconitase/3-isopropylmalate dehydratase large subunit alpha/beta/alpha" evidence="7">
    <location>
        <begin position="67"/>
        <end position="627"/>
    </location>
</feature>
<dbReference type="EC" id="4.2.1.3" evidence="9"/>
<feature type="region of interest" description="Disordered" evidence="6">
    <location>
        <begin position="402"/>
        <end position="474"/>
    </location>
</feature>
<dbReference type="PROSITE" id="PS01244">
    <property type="entry name" value="ACONITASE_2"/>
    <property type="match status" value="1"/>
</dbReference>
<evidence type="ECO:0000256" key="3">
    <source>
        <dbReference type="ARBA" id="ARBA00022723"/>
    </source>
</evidence>
<sequence length="966" mass="103473">MTTNSFGAKDTLSVGDRTYEIFRLDALQAKYDVARLPYSLKILLENLLRTEGNGAVTKESIEALATWDAKAAPSDEIAYTPARVVLQDFTGVPAVVDLAAMRDAMAELGGDPSKIEPLVPAELVIDHSVQVDAFGNPEAFRVNAEKEFERNEERYQFLRWGQNAFDAFKVVPPDTGIVHQVNLEYLSRAVFVNDGAGADGLPQAYPDTLVGTDSHTTMVNGLGVLGWGVGGIEAEAAMLGQPIPMLIPNVIGFKLVGELPEGATATDLVLTVTELLRQTGVVGKFVEFFGEGVTRLPLADRATIGNMSPEFGSTAAIFPIDAETIRYLGFTGRPKEQLELVEAYAKAQGLWHDPEEEPTFSQIVELDLSTVVPSISGPKRPQDRISLSEAKVEFREALGNYVTAEDEGGAGDDREPGVAPHGPTGESYVDEGSSLSFPASDPPGAQVPGNGHGSDGGEPQREHDHSNVATRPSTRVEVELDGETFELDHGHVVIAAITSCTNTSNPAVMVAAGLVARKARELGLNRQPWVKTSLAPGSLVVTDYLDRAGLSEDLDALGFNLVGYGCTTCIGNSGPLPEPISKAVNDADLAVTSVLSGNRNFEGRISPDVKMNYLASPPLVVAYAIAGTMDFDFEADPIGVGDGGREIFLKDIWPSTKEVAQTVEDCLQADMFRKSYAQVFDGDANWQGLQIPTGDRYEWSDDSTYIRKAPYFDGMPAEPAPVEDIQGARVMAKLGDSVTTDHISPAGSIKREAPAGQYLEAHGVKPADFNSYGSRRGNHETMIRGTFANIRLKNVMGGGDPLPEGGYTRYLLDDGKLPQGEKAWIYDACQAYAEAGVPLVVLGGKEYGSGSSRDWAAKGTNLLGVKAVIAESFERIHRSNLVGMGVLPLQFPEGESADSLGLDGTEEFTITGQADALNAGDLPKTVKVQAGDVSFDAVVRIDTPKEADYYRHGGVLLYVLRQLLAA</sequence>
<evidence type="ECO:0000256" key="2">
    <source>
        <dbReference type="ARBA" id="ARBA00007185"/>
    </source>
</evidence>
<gene>
    <name evidence="9" type="ORF">SK069_09990</name>
</gene>
<evidence type="ECO:0000256" key="5">
    <source>
        <dbReference type="ARBA" id="ARBA00023014"/>
    </source>
</evidence>
<reference evidence="9 10" key="1">
    <citation type="submission" date="2023-11" db="EMBL/GenBank/DDBJ databases">
        <authorList>
            <person name="Xu M."/>
            <person name="Jiang T."/>
        </authorList>
    </citation>
    <scope>NUCLEOTIDE SEQUENCE [LARGE SCALE GENOMIC DNA]</scope>
    <source>
        <strain evidence="9 10">SD</strain>
    </source>
</reference>
<dbReference type="SUPFAM" id="SSF52016">
    <property type="entry name" value="LeuD/IlvD-like"/>
    <property type="match status" value="1"/>
</dbReference>
<dbReference type="Pfam" id="PF00694">
    <property type="entry name" value="Aconitase_C"/>
    <property type="match status" value="1"/>
</dbReference>
<evidence type="ECO:0000313" key="10">
    <source>
        <dbReference type="Proteomes" id="UP001277761"/>
    </source>
</evidence>
<feature type="domain" description="Aconitase A/isopropylmalate dehydratase small subunit swivel" evidence="8">
    <location>
        <begin position="757"/>
        <end position="893"/>
    </location>
</feature>
<dbReference type="SUPFAM" id="SSF53732">
    <property type="entry name" value="Aconitase iron-sulfur domain"/>
    <property type="match status" value="1"/>
</dbReference>
<organism evidence="9 10">
    <name type="scientific">Patulibacter brassicae</name>
    <dbReference type="NCBI Taxonomy" id="1705717"/>
    <lineage>
        <taxon>Bacteria</taxon>
        <taxon>Bacillati</taxon>
        <taxon>Actinomycetota</taxon>
        <taxon>Thermoleophilia</taxon>
        <taxon>Solirubrobacterales</taxon>
        <taxon>Patulibacteraceae</taxon>
        <taxon>Patulibacter</taxon>
    </lineage>
</organism>
<dbReference type="PROSITE" id="PS00450">
    <property type="entry name" value="ACONITASE_1"/>
    <property type="match status" value="1"/>
</dbReference>
<dbReference type="InterPro" id="IPR006249">
    <property type="entry name" value="Aconitase/IRP2"/>
</dbReference>
<evidence type="ECO:0000256" key="1">
    <source>
        <dbReference type="ARBA" id="ARBA00001966"/>
    </source>
</evidence>
<dbReference type="InterPro" id="IPR000573">
    <property type="entry name" value="AconitaseA/IPMdHydase_ssu_swvl"/>
</dbReference>
<keyword evidence="4" id="KW-0408">Iron</keyword>
<comment type="cofactor">
    <cofactor evidence="1">
        <name>[4Fe-4S] cluster</name>
        <dbReference type="ChEBI" id="CHEBI:49883"/>
    </cofactor>
</comment>
<evidence type="ECO:0000259" key="8">
    <source>
        <dbReference type="Pfam" id="PF00694"/>
    </source>
</evidence>
<dbReference type="InterPro" id="IPR036008">
    <property type="entry name" value="Aconitase_4Fe-4S_dom"/>
</dbReference>
<evidence type="ECO:0000259" key="7">
    <source>
        <dbReference type="Pfam" id="PF00330"/>
    </source>
</evidence>
<comment type="caution">
    <text evidence="9">The sequence shown here is derived from an EMBL/GenBank/DDBJ whole genome shotgun (WGS) entry which is preliminary data.</text>
</comment>
<keyword evidence="9" id="KW-0456">Lyase</keyword>
<dbReference type="Gene3D" id="3.20.19.10">
    <property type="entry name" value="Aconitase, domain 4"/>
    <property type="match status" value="1"/>
</dbReference>